<reference evidence="2 3" key="1">
    <citation type="submission" date="2017-07" db="EMBL/GenBank/DDBJ databases">
        <title>The new phylogeny of genus Mycobacterium.</title>
        <authorList>
            <person name="Tortoli E."/>
            <person name="Trovato A."/>
            <person name="Cirillo D.M."/>
        </authorList>
    </citation>
    <scope>NUCLEOTIDE SEQUENCE [LARGE SCALE GENOMIC DNA]</scope>
    <source>
        <strain evidence="2 3">ATCC 33027</strain>
    </source>
</reference>
<accession>A0A255DHK0</accession>
<keyword evidence="1" id="KW-0812">Transmembrane</keyword>
<feature type="transmembrane region" description="Helical" evidence="1">
    <location>
        <begin position="39"/>
        <end position="60"/>
    </location>
</feature>
<dbReference type="Proteomes" id="UP000216063">
    <property type="component" value="Unassembled WGS sequence"/>
</dbReference>
<name>A0A255DHK0_9MYCO</name>
<feature type="transmembrane region" description="Helical" evidence="1">
    <location>
        <begin position="72"/>
        <end position="93"/>
    </location>
</feature>
<protein>
    <submittedName>
        <fullName evidence="2">Uncharacterized protein</fullName>
    </submittedName>
</protein>
<keyword evidence="1" id="KW-0472">Membrane</keyword>
<dbReference type="RefSeq" id="WP_094480417.1">
    <property type="nucleotide sequence ID" value="NZ_NOZR01000010.1"/>
</dbReference>
<dbReference type="OrthoDB" id="4763905at2"/>
<keyword evidence="3" id="KW-1185">Reference proteome</keyword>
<proteinExistence type="predicted"/>
<organism evidence="2 3">
    <name type="scientific">Mycolicibacterium sphagni</name>
    <dbReference type="NCBI Taxonomy" id="1786"/>
    <lineage>
        <taxon>Bacteria</taxon>
        <taxon>Bacillati</taxon>
        <taxon>Actinomycetota</taxon>
        <taxon>Actinomycetes</taxon>
        <taxon>Mycobacteriales</taxon>
        <taxon>Mycobacteriaceae</taxon>
        <taxon>Mycolicibacterium</taxon>
    </lineage>
</organism>
<feature type="transmembrane region" description="Helical" evidence="1">
    <location>
        <begin position="12"/>
        <end position="33"/>
    </location>
</feature>
<comment type="caution">
    <text evidence="2">The sequence shown here is derived from an EMBL/GenBank/DDBJ whole genome shotgun (WGS) entry which is preliminary data.</text>
</comment>
<evidence type="ECO:0000313" key="3">
    <source>
        <dbReference type="Proteomes" id="UP000216063"/>
    </source>
</evidence>
<evidence type="ECO:0000256" key="1">
    <source>
        <dbReference type="SAM" id="Phobius"/>
    </source>
</evidence>
<sequence length="99" mass="10941">MSSGFTELPRYSRTTFAAFAINVLLLEFTTWVLLTTAPYFVPVIALPVIILDALIAWALSRREGRTAQIGRGLAIACLTPLLTLLIFIPGWIITRNIGH</sequence>
<dbReference type="AlphaFoldDB" id="A0A255DHK0"/>
<dbReference type="EMBL" id="NOZR01000010">
    <property type="protein sequence ID" value="OYN78927.1"/>
    <property type="molecule type" value="Genomic_DNA"/>
</dbReference>
<gene>
    <name evidence="2" type="ORF">CG716_13760</name>
</gene>
<keyword evidence="1" id="KW-1133">Transmembrane helix</keyword>
<evidence type="ECO:0000313" key="2">
    <source>
        <dbReference type="EMBL" id="OYN78927.1"/>
    </source>
</evidence>